<evidence type="ECO:0000313" key="2">
    <source>
        <dbReference type="EMBL" id="MDB7981758.1"/>
    </source>
</evidence>
<dbReference type="Proteomes" id="UP000260721">
    <property type="component" value="Unassembled WGS sequence"/>
</dbReference>
<reference evidence="2" key="3">
    <citation type="submission" date="2023-01" db="EMBL/GenBank/DDBJ databases">
        <title>Human gut microbiome strain richness.</title>
        <authorList>
            <person name="Chen-Liaw A."/>
        </authorList>
    </citation>
    <scope>NUCLEOTIDE SEQUENCE</scope>
    <source>
        <strain evidence="2">D8_m1001271B151109d0_201107</strain>
    </source>
</reference>
<feature type="transmembrane region" description="Helical" evidence="1">
    <location>
        <begin position="33"/>
        <end position="51"/>
    </location>
</feature>
<reference evidence="4 5" key="1">
    <citation type="submission" date="2018-08" db="EMBL/GenBank/DDBJ databases">
        <title>A genome reference for cultivated species of the human gut microbiota.</title>
        <authorList>
            <person name="Zou Y."/>
            <person name="Xue W."/>
            <person name="Luo G."/>
        </authorList>
    </citation>
    <scope>NUCLEOTIDE SEQUENCE [LARGE SCALE GENOMIC DNA]</scope>
    <source>
        <strain evidence="4 5">TF08-11</strain>
    </source>
</reference>
<organism evidence="4 5">
    <name type="scientific">Faecalicoccus pleomorphus</name>
    <dbReference type="NCBI Taxonomy" id="1323"/>
    <lineage>
        <taxon>Bacteria</taxon>
        <taxon>Bacillati</taxon>
        <taxon>Bacillota</taxon>
        <taxon>Erysipelotrichia</taxon>
        <taxon>Erysipelotrichales</taxon>
        <taxon>Erysipelotrichaceae</taxon>
        <taxon>Faecalicoccus</taxon>
    </lineage>
</organism>
<name>A0A3E3E9Y9_9FIRM</name>
<evidence type="ECO:0000313" key="6">
    <source>
        <dbReference type="Proteomes" id="UP000540014"/>
    </source>
</evidence>
<evidence type="ECO:0000313" key="5">
    <source>
        <dbReference type="Proteomes" id="UP000260721"/>
    </source>
</evidence>
<dbReference type="EMBL" id="JAQLXO010000002">
    <property type="protein sequence ID" value="MDB7981758.1"/>
    <property type="molecule type" value="Genomic_DNA"/>
</dbReference>
<proteinExistence type="predicted"/>
<dbReference type="AlphaFoldDB" id="A0A3E3E9Y9"/>
<sequence>MKPLAFSGVFLVNLLLSIFVGYQIDCRLQTTPVFILIGLSYSIIGSIYLLIHRAKNHE</sequence>
<dbReference type="InterPro" id="IPR032820">
    <property type="entry name" value="ATPase_put"/>
</dbReference>
<evidence type="ECO:0000313" key="3">
    <source>
        <dbReference type="EMBL" id="NME44764.1"/>
    </source>
</evidence>
<dbReference type="Proteomes" id="UP000540014">
    <property type="component" value="Unassembled WGS sequence"/>
</dbReference>
<evidence type="ECO:0000256" key="1">
    <source>
        <dbReference type="SAM" id="Phobius"/>
    </source>
</evidence>
<comment type="caution">
    <text evidence="4">The sequence shown here is derived from an EMBL/GenBank/DDBJ whole genome shotgun (WGS) entry which is preliminary data.</text>
</comment>
<dbReference type="Pfam" id="PF09527">
    <property type="entry name" value="ATPase_gene1"/>
    <property type="match status" value="1"/>
</dbReference>
<reference evidence="3 6" key="2">
    <citation type="submission" date="2020-04" db="EMBL/GenBank/DDBJ databases">
        <authorList>
            <person name="Hitch T.C.A."/>
            <person name="Wylensek D."/>
            <person name="Clavel T."/>
        </authorList>
    </citation>
    <scope>NUCLEOTIDE SEQUENCE [LARGE SCALE GENOMIC DNA]</scope>
    <source>
        <strain evidence="3 6">BSM-383-APC-22F</strain>
    </source>
</reference>
<accession>A0A3E3E9Y9</accession>
<dbReference type="EMBL" id="JABAFR010000017">
    <property type="protein sequence ID" value="NME44764.1"/>
    <property type="molecule type" value="Genomic_DNA"/>
</dbReference>
<keyword evidence="1" id="KW-0472">Membrane</keyword>
<keyword evidence="1" id="KW-0812">Transmembrane</keyword>
<dbReference type="Proteomes" id="UP001212981">
    <property type="component" value="Unassembled WGS sequence"/>
</dbReference>
<protein>
    <submittedName>
        <fullName evidence="4">AtpZ/AtpI family protein</fullName>
    </submittedName>
</protein>
<evidence type="ECO:0000313" key="4">
    <source>
        <dbReference type="EMBL" id="RGD78421.1"/>
    </source>
</evidence>
<gene>
    <name evidence="4" type="ORF">DXC78_00895</name>
    <name evidence="3" type="ORF">HF861_07690</name>
    <name evidence="2" type="ORF">PND82_02850</name>
</gene>
<keyword evidence="1" id="KW-1133">Transmembrane helix</keyword>
<dbReference type="RefSeq" id="WP_117445275.1">
    <property type="nucleotide sequence ID" value="NZ_CALCIP010000015.1"/>
</dbReference>
<dbReference type="EMBL" id="QUSK01000001">
    <property type="protein sequence ID" value="RGD78421.1"/>
    <property type="molecule type" value="Genomic_DNA"/>
</dbReference>